<dbReference type="InterPro" id="IPR017850">
    <property type="entry name" value="Alkaline_phosphatase_core_sf"/>
</dbReference>
<accession>A0A8J2V1S6</accession>
<evidence type="ECO:0000313" key="6">
    <source>
        <dbReference type="Proteomes" id="UP000613582"/>
    </source>
</evidence>
<dbReference type="Proteomes" id="UP000613582">
    <property type="component" value="Unassembled WGS sequence"/>
</dbReference>
<dbReference type="PANTHER" id="PTHR42693">
    <property type="entry name" value="ARYLSULFATASE FAMILY MEMBER"/>
    <property type="match status" value="1"/>
</dbReference>
<comment type="caution">
    <text evidence="5">The sequence shown here is derived from an EMBL/GenBank/DDBJ whole genome shotgun (WGS) entry which is preliminary data.</text>
</comment>
<dbReference type="SUPFAM" id="SSF53649">
    <property type="entry name" value="Alkaline phosphatase-like"/>
    <property type="match status" value="1"/>
</dbReference>
<sequence length="488" mass="53111">MSFRLLGGVIFLAMAMPLPAAQASDNKLPNIVYILTDDQGWGDLAAYGHDRVKTPHLDALAREGMLFTQFYAGSPVCSPSRASILSGRFAPETGIHYAIGGPGGAFLNSRPWFDADQTTLYDVFRDAGYTVGHFGKWHLGGKVDAGTAPPPEAYGIDVSATTNSTGAPLRRGAAIVVEDTLGDVDTPNKLPRSDSTQVIVENSIDFIAANKEGPFFVSLWTLEPHSVLDPTPEQMEPYLYYTHPNVVDRLKSSETVYYASLTNIDTQIGKLFDYLEAEGLEDNTIVVFTSDNGPSPLWSLGTGHAGAGQAGPFRGTKGSLYEGGIRVPFIVRWPGQVPADTINVETVLSSIDMMATLTGLAGLNAQLPANDGEDLSAALRTGTGERSSPLFWEYRAGSWGRDIQRSPRLAMRDGDWKLLMNPDGSRVELYNLARYPDETGNVADYETARLEIMTQQLMGWYNSKVPDHDKAMPHTGKKSWRSPPLSVE</sequence>
<organism evidence="5 6">
    <name type="scientific">Aquisalinus flavus</name>
    <dbReference type="NCBI Taxonomy" id="1526572"/>
    <lineage>
        <taxon>Bacteria</taxon>
        <taxon>Pseudomonadati</taxon>
        <taxon>Pseudomonadota</taxon>
        <taxon>Alphaproteobacteria</taxon>
        <taxon>Parvularculales</taxon>
        <taxon>Parvularculaceae</taxon>
        <taxon>Aquisalinus</taxon>
    </lineage>
</organism>
<evidence type="ECO:0000256" key="2">
    <source>
        <dbReference type="SAM" id="MobiDB-lite"/>
    </source>
</evidence>
<protein>
    <submittedName>
        <fullName evidence="5">N-acetylgalactosamine-6-sulfatase</fullName>
    </submittedName>
</protein>
<feature type="signal peptide" evidence="3">
    <location>
        <begin position="1"/>
        <end position="20"/>
    </location>
</feature>
<evidence type="ECO:0000256" key="3">
    <source>
        <dbReference type="SAM" id="SignalP"/>
    </source>
</evidence>
<dbReference type="InterPro" id="IPR050738">
    <property type="entry name" value="Sulfatase"/>
</dbReference>
<reference evidence="5" key="2">
    <citation type="submission" date="2020-09" db="EMBL/GenBank/DDBJ databases">
        <authorList>
            <person name="Sun Q."/>
            <person name="Zhou Y."/>
        </authorList>
    </citation>
    <scope>NUCLEOTIDE SEQUENCE</scope>
    <source>
        <strain evidence="5">CGMCC 1.12921</strain>
    </source>
</reference>
<feature type="domain" description="Sulfatase N-terminal" evidence="4">
    <location>
        <begin position="29"/>
        <end position="362"/>
    </location>
</feature>
<dbReference type="Gene3D" id="3.30.1120.10">
    <property type="match status" value="1"/>
</dbReference>
<reference evidence="5" key="1">
    <citation type="journal article" date="2014" name="Int. J. Syst. Evol. Microbiol.">
        <title>Complete genome sequence of Corynebacterium casei LMG S-19264T (=DSM 44701T), isolated from a smear-ripened cheese.</title>
        <authorList>
            <consortium name="US DOE Joint Genome Institute (JGI-PGF)"/>
            <person name="Walter F."/>
            <person name="Albersmeier A."/>
            <person name="Kalinowski J."/>
            <person name="Ruckert C."/>
        </authorList>
    </citation>
    <scope>NUCLEOTIDE SEQUENCE</scope>
    <source>
        <strain evidence="5">CGMCC 1.12921</strain>
    </source>
</reference>
<dbReference type="AlphaFoldDB" id="A0A8J2V1S6"/>
<feature type="region of interest" description="Disordered" evidence="2">
    <location>
        <begin position="466"/>
        <end position="488"/>
    </location>
</feature>
<feature type="chain" id="PRO_5035240423" evidence="3">
    <location>
        <begin position="21"/>
        <end position="488"/>
    </location>
</feature>
<name>A0A8J2V1S6_9PROT</name>
<dbReference type="EMBL" id="BMGH01000001">
    <property type="protein sequence ID" value="GGD11548.1"/>
    <property type="molecule type" value="Genomic_DNA"/>
</dbReference>
<evidence type="ECO:0000313" key="5">
    <source>
        <dbReference type="EMBL" id="GGD11548.1"/>
    </source>
</evidence>
<dbReference type="GO" id="GO:0004065">
    <property type="term" value="F:arylsulfatase activity"/>
    <property type="evidence" value="ECO:0007669"/>
    <property type="project" value="TreeGrafter"/>
</dbReference>
<proteinExistence type="inferred from homology"/>
<dbReference type="InterPro" id="IPR000917">
    <property type="entry name" value="Sulfatase_N"/>
</dbReference>
<keyword evidence="3" id="KW-0732">Signal</keyword>
<evidence type="ECO:0000256" key="1">
    <source>
        <dbReference type="ARBA" id="ARBA00008779"/>
    </source>
</evidence>
<dbReference type="RefSeq" id="WP_188158517.1">
    <property type="nucleotide sequence ID" value="NZ_BMGH01000001.1"/>
</dbReference>
<dbReference type="Gene3D" id="3.40.720.10">
    <property type="entry name" value="Alkaline Phosphatase, subunit A"/>
    <property type="match status" value="1"/>
</dbReference>
<keyword evidence="6" id="KW-1185">Reference proteome</keyword>
<comment type="similarity">
    <text evidence="1">Belongs to the sulfatase family.</text>
</comment>
<dbReference type="PANTHER" id="PTHR42693:SF33">
    <property type="entry name" value="ARYLSULFATASE"/>
    <property type="match status" value="1"/>
</dbReference>
<evidence type="ECO:0000259" key="4">
    <source>
        <dbReference type="Pfam" id="PF00884"/>
    </source>
</evidence>
<gene>
    <name evidence="5" type="ORF">GCM10011342_20440</name>
</gene>
<dbReference type="Pfam" id="PF00884">
    <property type="entry name" value="Sulfatase"/>
    <property type="match status" value="1"/>
</dbReference>